<proteinExistence type="predicted"/>
<organism evidence="1 2">
    <name type="scientific">Glycomyces niveus</name>
    <dbReference type="NCBI Taxonomy" id="2820287"/>
    <lineage>
        <taxon>Bacteria</taxon>
        <taxon>Bacillati</taxon>
        <taxon>Actinomycetota</taxon>
        <taxon>Actinomycetes</taxon>
        <taxon>Glycomycetales</taxon>
        <taxon>Glycomycetaceae</taxon>
        <taxon>Glycomyces</taxon>
    </lineage>
</organism>
<dbReference type="InterPro" id="IPR036894">
    <property type="entry name" value="YbaB-like_sf"/>
</dbReference>
<sequence>MDRRVLSGEDAVARLQERQAAFQKTVAATQEMATRMRTLTATASDANGLTTVTVDSSGVLLKADFSARIQRTTPEAVSRALMEALAYAKQRVAEQTQAVIAETVGADSDTGRAVAQDLQARLGGRQ</sequence>
<dbReference type="Gene3D" id="3.30.1310.10">
    <property type="entry name" value="Nucleoid-associated protein YbaB-like domain"/>
    <property type="match status" value="1"/>
</dbReference>
<dbReference type="EMBL" id="JAGFNP010000005">
    <property type="protein sequence ID" value="MBO3733462.1"/>
    <property type="molecule type" value="Genomic_DNA"/>
</dbReference>
<evidence type="ECO:0000313" key="1">
    <source>
        <dbReference type="EMBL" id="MBO3733462.1"/>
    </source>
</evidence>
<accession>A0ABS3U3W0</accession>
<comment type="caution">
    <text evidence="1">The sequence shown here is derived from an EMBL/GenBank/DDBJ whole genome shotgun (WGS) entry which is preliminary data.</text>
</comment>
<dbReference type="InterPro" id="IPR004401">
    <property type="entry name" value="YbaB/EbfC"/>
</dbReference>
<dbReference type="Proteomes" id="UP000681341">
    <property type="component" value="Unassembled WGS sequence"/>
</dbReference>
<protein>
    <submittedName>
        <fullName evidence="1">YbaB/EbfC family nucleoid-associated protein</fullName>
    </submittedName>
</protein>
<keyword evidence="2" id="KW-1185">Reference proteome</keyword>
<dbReference type="RefSeq" id="WP_208496374.1">
    <property type="nucleotide sequence ID" value="NZ_JAGFNP010000005.1"/>
</dbReference>
<dbReference type="SUPFAM" id="SSF82607">
    <property type="entry name" value="YbaB-like"/>
    <property type="match status" value="1"/>
</dbReference>
<name>A0ABS3U3W0_9ACTN</name>
<evidence type="ECO:0000313" key="2">
    <source>
        <dbReference type="Proteomes" id="UP000681341"/>
    </source>
</evidence>
<reference evidence="1 2" key="1">
    <citation type="submission" date="2021-03" db="EMBL/GenBank/DDBJ databases">
        <title>Glycomyces sp. nov., a novel actinomycete isolated from soil.</title>
        <authorList>
            <person name="Yang X."/>
            <person name="Xu X."/>
        </authorList>
    </citation>
    <scope>NUCLEOTIDE SEQUENCE [LARGE SCALE GENOMIC DNA]</scope>
    <source>
        <strain evidence="1 2">NEAU-S30</strain>
    </source>
</reference>
<dbReference type="Pfam" id="PF02575">
    <property type="entry name" value="YbaB_DNA_bd"/>
    <property type="match status" value="1"/>
</dbReference>
<gene>
    <name evidence="1" type="ORF">J5V16_11555</name>
</gene>